<keyword evidence="4" id="KW-1185">Reference proteome</keyword>
<dbReference type="EMBL" id="FOVH01000010">
    <property type="protein sequence ID" value="SFO90455.1"/>
    <property type="molecule type" value="Genomic_DNA"/>
</dbReference>
<organism evidence="3 4">
    <name type="scientific">Actinomadura madurae</name>
    <dbReference type="NCBI Taxonomy" id="1993"/>
    <lineage>
        <taxon>Bacteria</taxon>
        <taxon>Bacillati</taxon>
        <taxon>Actinomycetota</taxon>
        <taxon>Actinomycetes</taxon>
        <taxon>Streptosporangiales</taxon>
        <taxon>Thermomonosporaceae</taxon>
        <taxon>Actinomadura</taxon>
    </lineage>
</organism>
<dbReference type="InParanoid" id="A0A1I5KZJ2"/>
<dbReference type="AlphaFoldDB" id="A0A1I5KZJ2"/>
<accession>A0A1I5KZJ2</accession>
<evidence type="ECO:0000256" key="1">
    <source>
        <dbReference type="SAM" id="MobiDB-lite"/>
    </source>
</evidence>
<dbReference type="STRING" id="1993.SAMN04489713_110194"/>
<feature type="transmembrane region" description="Helical" evidence="2">
    <location>
        <begin position="31"/>
        <end position="52"/>
    </location>
</feature>
<name>A0A1I5KZJ2_9ACTN</name>
<dbReference type="Proteomes" id="UP000183413">
    <property type="component" value="Unassembled WGS sequence"/>
</dbReference>
<protein>
    <submittedName>
        <fullName evidence="3">Uncharacterized protein</fullName>
    </submittedName>
</protein>
<keyword evidence="2" id="KW-1133">Transmembrane helix</keyword>
<feature type="region of interest" description="Disordered" evidence="1">
    <location>
        <begin position="53"/>
        <end position="96"/>
    </location>
</feature>
<gene>
    <name evidence="3" type="ORF">SAMN04489713_110194</name>
</gene>
<feature type="compositionally biased region" description="Basic residues" evidence="1">
    <location>
        <begin position="53"/>
        <end position="70"/>
    </location>
</feature>
<reference evidence="3 4" key="1">
    <citation type="submission" date="2016-10" db="EMBL/GenBank/DDBJ databases">
        <authorList>
            <person name="de Groot N.N."/>
        </authorList>
    </citation>
    <scope>NUCLEOTIDE SEQUENCE [LARGE SCALE GENOMIC DNA]</scope>
    <source>
        <strain evidence="3 4">DSM 43067</strain>
    </source>
</reference>
<keyword evidence="2" id="KW-0812">Transmembrane</keyword>
<evidence type="ECO:0000313" key="4">
    <source>
        <dbReference type="Proteomes" id="UP000183413"/>
    </source>
</evidence>
<sequence>MADKSATGGSSGSVPELVSGAATRRCQIPKVATYVLAALVGAAAAALIASFAHRGHRGRRRRPRPWHRTLRTAAVPRPEPGNGRVVPQDAEARRLS</sequence>
<keyword evidence="2" id="KW-0472">Membrane</keyword>
<feature type="region of interest" description="Disordered" evidence="1">
    <location>
        <begin position="1"/>
        <end position="22"/>
    </location>
</feature>
<evidence type="ECO:0000256" key="2">
    <source>
        <dbReference type="SAM" id="Phobius"/>
    </source>
</evidence>
<dbReference type="RefSeq" id="WP_021599281.1">
    <property type="nucleotide sequence ID" value="NZ_FOVH01000010.1"/>
</dbReference>
<evidence type="ECO:0000313" key="3">
    <source>
        <dbReference type="EMBL" id="SFO90455.1"/>
    </source>
</evidence>
<proteinExistence type="predicted"/>